<protein>
    <submittedName>
        <fullName evidence="4">Acetylxylan esterase</fullName>
    </submittedName>
    <submittedName>
        <fullName evidence="5">Prolyl oligopeptidase family serine peptidase</fullName>
    </submittedName>
</protein>
<accession>A0A6I3Q8Z2</accession>
<dbReference type="PANTHER" id="PTHR40111:SF1">
    <property type="entry name" value="CEPHALOSPORIN-C DEACETYLASE"/>
    <property type="match status" value="1"/>
</dbReference>
<reference evidence="4 6" key="2">
    <citation type="submission" date="2019-08" db="EMBL/GenBank/DDBJ databases">
        <title>In-depth cultivation of the pig gut microbiome towards novel bacterial diversity and tailored functional studies.</title>
        <authorList>
            <person name="Wylensek D."/>
            <person name="Hitch T.C.A."/>
            <person name="Clavel T."/>
        </authorList>
    </citation>
    <scope>NUCLEOTIDE SEQUENCE [LARGE SCALE GENOMIC DNA]</scope>
    <source>
        <strain evidence="4 6">WCA3-601-WT-6J</strain>
    </source>
</reference>
<evidence type="ECO:0000256" key="2">
    <source>
        <dbReference type="PIRSR" id="PIRSR639069-2"/>
    </source>
</evidence>
<dbReference type="GO" id="GO:0052689">
    <property type="term" value="F:carboxylic ester hydrolase activity"/>
    <property type="evidence" value="ECO:0007669"/>
    <property type="project" value="TreeGrafter"/>
</dbReference>
<sequence length="321" mass="35692">MPSYEMPLEEMKEYRGSSPCPKDFDTYWSDALAELDAVKPEPVLKPAAFQAAGTECFDLYFKGVRGAKIHAKLLMPQHSAGKSPALLQFHGYTGSAGPWSEKLGYSGAGFVVAALDCRGQGGSSQDTGGVLGTTMQGHIVRGLSDEPENLLMRHIFLDTVQLARIIMEMPQVDAQRVSVMGGSQGGGLSLACAGLEPRIAKAAVDYPFLCDYKRVWQMNRTVQGAYSELRCYFRDFDPLHQREDEIFEHLGYIDVQNLASRIRARTLMAIPLMDEVCPPSTQFAAYNRISAPKRLCIYPDWGHEYIPRHADIVFGFLNDWP</sequence>
<dbReference type="EMBL" id="WMZR01000027">
    <property type="protein sequence ID" value="MTS52936.1"/>
    <property type="molecule type" value="Genomic_DNA"/>
</dbReference>
<evidence type="ECO:0000259" key="3">
    <source>
        <dbReference type="Pfam" id="PF05448"/>
    </source>
</evidence>
<dbReference type="Proteomes" id="UP000449193">
    <property type="component" value="Unassembled WGS sequence"/>
</dbReference>
<feature type="domain" description="Acetyl xylan esterase" evidence="3">
    <location>
        <begin position="1"/>
        <end position="318"/>
    </location>
</feature>
<dbReference type="RefSeq" id="WP_009324201.1">
    <property type="nucleotide sequence ID" value="NZ_CAUWGP010000040.1"/>
</dbReference>
<dbReference type="InterPro" id="IPR039069">
    <property type="entry name" value="CE7"/>
</dbReference>
<dbReference type="Pfam" id="PF05448">
    <property type="entry name" value="AXE1"/>
    <property type="match status" value="1"/>
</dbReference>
<comment type="caution">
    <text evidence="4">The sequence shown here is derived from an EMBL/GenBank/DDBJ whole genome shotgun (WGS) entry which is preliminary data.</text>
</comment>
<dbReference type="GO" id="GO:0005976">
    <property type="term" value="P:polysaccharide metabolic process"/>
    <property type="evidence" value="ECO:0007669"/>
    <property type="project" value="TreeGrafter"/>
</dbReference>
<feature type="active site" description="Charge relay system" evidence="1">
    <location>
        <position position="303"/>
    </location>
</feature>
<evidence type="ECO:0000313" key="7">
    <source>
        <dbReference type="Proteomes" id="UP000449193"/>
    </source>
</evidence>
<evidence type="ECO:0000313" key="6">
    <source>
        <dbReference type="Proteomes" id="UP000431913"/>
    </source>
</evidence>
<evidence type="ECO:0000313" key="5">
    <source>
        <dbReference type="EMBL" id="MTS52936.1"/>
    </source>
</evidence>
<proteinExistence type="predicted"/>
<dbReference type="InterPro" id="IPR029058">
    <property type="entry name" value="AB_hydrolase_fold"/>
</dbReference>
<dbReference type="Proteomes" id="UP000431913">
    <property type="component" value="Unassembled WGS sequence"/>
</dbReference>
<gene>
    <name evidence="4" type="ORF">FYJ76_14130</name>
    <name evidence="5" type="ORF">GMD52_15540</name>
</gene>
<organism evidence="4 6">
    <name type="scientific">Ruthenibacterium lactatiformans</name>
    <dbReference type="NCBI Taxonomy" id="1550024"/>
    <lineage>
        <taxon>Bacteria</taxon>
        <taxon>Bacillati</taxon>
        <taxon>Bacillota</taxon>
        <taxon>Clostridia</taxon>
        <taxon>Eubacteriales</taxon>
        <taxon>Oscillospiraceae</taxon>
        <taxon>Ruthenibacterium</taxon>
    </lineage>
</organism>
<dbReference type="SUPFAM" id="SSF53474">
    <property type="entry name" value="alpha/beta-Hydrolases"/>
    <property type="match status" value="1"/>
</dbReference>
<feature type="active site" description="Nucleophile" evidence="1">
    <location>
        <position position="183"/>
    </location>
</feature>
<dbReference type="AlphaFoldDB" id="A0A6I3Q8Z2"/>
<evidence type="ECO:0000313" key="4">
    <source>
        <dbReference type="EMBL" id="MST93055.1"/>
    </source>
</evidence>
<dbReference type="Gene3D" id="3.40.50.1820">
    <property type="entry name" value="alpha/beta hydrolase"/>
    <property type="match status" value="1"/>
</dbReference>
<dbReference type="EMBL" id="VUNJ01000019">
    <property type="protein sequence ID" value="MST93055.1"/>
    <property type="molecule type" value="Genomic_DNA"/>
</dbReference>
<dbReference type="PANTHER" id="PTHR40111">
    <property type="entry name" value="CEPHALOSPORIN-C DEACETYLASE"/>
    <property type="match status" value="1"/>
</dbReference>
<feature type="active site" description="Charge relay system" evidence="1">
    <location>
        <position position="274"/>
    </location>
</feature>
<evidence type="ECO:0000256" key="1">
    <source>
        <dbReference type="PIRSR" id="PIRSR639069-1"/>
    </source>
</evidence>
<feature type="binding site" evidence="2">
    <location>
        <position position="92"/>
    </location>
    <ligand>
        <name>substrate</name>
    </ligand>
</feature>
<reference evidence="5 7" key="1">
    <citation type="journal article" date="2019" name="Nat. Med.">
        <title>A library of human gut bacterial isolates paired with longitudinal multiomics data enables mechanistic microbiome research.</title>
        <authorList>
            <person name="Poyet M."/>
            <person name="Groussin M."/>
            <person name="Gibbons S.M."/>
            <person name="Avila-Pacheco J."/>
            <person name="Jiang X."/>
            <person name="Kearney S.M."/>
            <person name="Perrotta A.R."/>
            <person name="Berdy B."/>
            <person name="Zhao S."/>
            <person name="Lieberman T.D."/>
            <person name="Swanson P.K."/>
            <person name="Smith M."/>
            <person name="Roesemann S."/>
            <person name="Alexander J.E."/>
            <person name="Rich S.A."/>
            <person name="Livny J."/>
            <person name="Vlamakis H."/>
            <person name="Clish C."/>
            <person name="Bullock K."/>
            <person name="Deik A."/>
            <person name="Scott J."/>
            <person name="Pierce K.A."/>
            <person name="Xavier R.J."/>
            <person name="Alm E.J."/>
        </authorList>
    </citation>
    <scope>NUCLEOTIDE SEQUENCE [LARGE SCALE GENOMIC DNA]</scope>
    <source>
        <strain evidence="5 7">BIOML-A7</strain>
    </source>
</reference>
<dbReference type="InterPro" id="IPR008391">
    <property type="entry name" value="AXE1_dom"/>
</dbReference>
<name>A0A6I3Q8Z2_9FIRM</name>